<name>A0A448WW27_9PLAT</name>
<proteinExistence type="predicted"/>
<organism evidence="2 3">
    <name type="scientific">Protopolystoma xenopodis</name>
    <dbReference type="NCBI Taxonomy" id="117903"/>
    <lineage>
        <taxon>Eukaryota</taxon>
        <taxon>Metazoa</taxon>
        <taxon>Spiralia</taxon>
        <taxon>Lophotrochozoa</taxon>
        <taxon>Platyhelminthes</taxon>
        <taxon>Monogenea</taxon>
        <taxon>Polyopisthocotylea</taxon>
        <taxon>Polystomatidea</taxon>
        <taxon>Polystomatidae</taxon>
        <taxon>Protopolystoma</taxon>
    </lineage>
</organism>
<evidence type="ECO:0000313" key="3">
    <source>
        <dbReference type="Proteomes" id="UP000784294"/>
    </source>
</evidence>
<protein>
    <submittedName>
        <fullName evidence="2">Uncharacterized protein</fullName>
    </submittedName>
</protein>
<dbReference type="Proteomes" id="UP000784294">
    <property type="component" value="Unassembled WGS sequence"/>
</dbReference>
<dbReference type="AlphaFoldDB" id="A0A448WW27"/>
<gene>
    <name evidence="2" type="ORF">PXEA_LOCUS15079</name>
</gene>
<dbReference type="EMBL" id="CAAALY010052321">
    <property type="protein sequence ID" value="VEL21639.1"/>
    <property type="molecule type" value="Genomic_DNA"/>
</dbReference>
<keyword evidence="3" id="KW-1185">Reference proteome</keyword>
<evidence type="ECO:0000313" key="2">
    <source>
        <dbReference type="EMBL" id="VEL21639.1"/>
    </source>
</evidence>
<reference evidence="2" key="1">
    <citation type="submission" date="2018-11" db="EMBL/GenBank/DDBJ databases">
        <authorList>
            <consortium name="Pathogen Informatics"/>
        </authorList>
    </citation>
    <scope>NUCLEOTIDE SEQUENCE</scope>
</reference>
<feature type="compositionally biased region" description="Polar residues" evidence="1">
    <location>
        <begin position="319"/>
        <end position="337"/>
    </location>
</feature>
<accession>A0A448WW27</accession>
<sequence>MLCDLGYLNQFSDLVNFKLYFFPTSTGRAANTVQKSCLSDSTLATSDSVISGSESCRQLVVMKQEPGVGLLDPANTLLFALPPGHSSCFLSTMPLSRLPPPLQPVVATAPLKQTPVPPSATGSSNACLSLGASWDPHDLLLDPAGLKLEPIEGHFPIERSSSNLSSSASLPLEASLNQFSPVSTYLIPSSSSSLPIHHASSTSLSSPVELGVSPSSGFSSHSQFPLPQAQSALHFSMPQTKTVNSISGQLTATNRQLISVKPELEAASDSGLFGLECVGACTNTTGIGPVAANALNTSPAHPFAGPSSFPVKPMPQACGPSSPTSIETPSLTPLPNR</sequence>
<feature type="region of interest" description="Disordered" evidence="1">
    <location>
        <begin position="306"/>
        <end position="337"/>
    </location>
</feature>
<evidence type="ECO:0000256" key="1">
    <source>
        <dbReference type="SAM" id="MobiDB-lite"/>
    </source>
</evidence>
<comment type="caution">
    <text evidence="2">The sequence shown here is derived from an EMBL/GenBank/DDBJ whole genome shotgun (WGS) entry which is preliminary data.</text>
</comment>